<keyword evidence="2" id="KW-0808">Transferase</keyword>
<evidence type="ECO:0000259" key="1">
    <source>
        <dbReference type="Pfam" id="PF00535"/>
    </source>
</evidence>
<name>A0A1H8RA88_9FLAO</name>
<dbReference type="PANTHER" id="PTHR22916:SF3">
    <property type="entry name" value="UDP-GLCNAC:BETAGAL BETA-1,3-N-ACETYLGLUCOSAMINYLTRANSFERASE-LIKE PROTEIN 1"/>
    <property type="match status" value="1"/>
</dbReference>
<dbReference type="OrthoDB" id="597270at2"/>
<dbReference type="STRING" id="604089.SAMN04487942_3279"/>
<dbReference type="SUPFAM" id="SSF53448">
    <property type="entry name" value="Nucleotide-diphospho-sugar transferases"/>
    <property type="match status" value="1"/>
</dbReference>
<evidence type="ECO:0000313" key="2">
    <source>
        <dbReference type="EMBL" id="SEO63207.1"/>
    </source>
</evidence>
<dbReference type="AlphaFoldDB" id="A0A1H8RA88"/>
<evidence type="ECO:0000313" key="3">
    <source>
        <dbReference type="Proteomes" id="UP000198657"/>
    </source>
</evidence>
<dbReference type="RefSeq" id="WP_091173857.1">
    <property type="nucleotide sequence ID" value="NZ_CBCSFM010000008.1"/>
</dbReference>
<feature type="domain" description="Glycosyltransferase 2-like" evidence="1">
    <location>
        <begin position="9"/>
        <end position="167"/>
    </location>
</feature>
<dbReference type="PANTHER" id="PTHR22916">
    <property type="entry name" value="GLYCOSYLTRANSFERASE"/>
    <property type="match status" value="1"/>
</dbReference>
<dbReference type="Gene3D" id="3.90.550.10">
    <property type="entry name" value="Spore Coat Polysaccharide Biosynthesis Protein SpsA, Chain A"/>
    <property type="match status" value="1"/>
</dbReference>
<dbReference type="InterPro" id="IPR001173">
    <property type="entry name" value="Glyco_trans_2-like"/>
</dbReference>
<dbReference type="Proteomes" id="UP000198657">
    <property type="component" value="Unassembled WGS sequence"/>
</dbReference>
<dbReference type="Pfam" id="PF00535">
    <property type="entry name" value="Glycos_transf_2"/>
    <property type="match status" value="1"/>
</dbReference>
<dbReference type="EMBL" id="FODN01000009">
    <property type="protein sequence ID" value="SEO63207.1"/>
    <property type="molecule type" value="Genomic_DNA"/>
</dbReference>
<dbReference type="GO" id="GO:0016758">
    <property type="term" value="F:hexosyltransferase activity"/>
    <property type="evidence" value="ECO:0007669"/>
    <property type="project" value="UniProtKB-ARBA"/>
</dbReference>
<protein>
    <submittedName>
        <fullName evidence="2">Glycosyltransferase involved in cell wall bisynthesis</fullName>
    </submittedName>
</protein>
<dbReference type="InterPro" id="IPR029044">
    <property type="entry name" value="Nucleotide-diphossugar_trans"/>
</dbReference>
<keyword evidence="3" id="KW-1185">Reference proteome</keyword>
<sequence length="293" mass="33799">MNNTAPFFSIVIPTYNHAHFMKRCLDSLISQTHQNWEAIVVNNFSEDNTIEIVEGYNDPRIRLINNANGGIIAVSRNKGISEAKGDWICFLDSDDWWYSNKLEFSLPYLNDYDLIYHSLDKQFLGKSNAGVINGRILKNDIAKDFLVNGFCIPNSSVMVRREIIDKVGKINEDKSFIAIEDSDYWMRISKITSRFKFIDLCLGAYWIGENISISAKQIDRELFLFNKYKSLLNSAERNQAEKYLAFRKARIYHQIGAFKEAKCEYLISLNNPLVSFNVKAIIGYLLCLVVRIK</sequence>
<reference evidence="3" key="1">
    <citation type="submission" date="2016-10" db="EMBL/GenBank/DDBJ databases">
        <authorList>
            <person name="Varghese N."/>
            <person name="Submissions S."/>
        </authorList>
    </citation>
    <scope>NUCLEOTIDE SEQUENCE [LARGE SCALE GENOMIC DNA]</scope>
    <source>
        <strain evidence="3">CGMCC 1.8704</strain>
    </source>
</reference>
<accession>A0A1H8RA88</accession>
<gene>
    <name evidence="2" type="ORF">SAMN04487942_3279</name>
</gene>
<organism evidence="2 3">
    <name type="scientific">Flavobacterium sinopsychrotolerans</name>
    <dbReference type="NCBI Taxonomy" id="604089"/>
    <lineage>
        <taxon>Bacteria</taxon>
        <taxon>Pseudomonadati</taxon>
        <taxon>Bacteroidota</taxon>
        <taxon>Flavobacteriia</taxon>
        <taxon>Flavobacteriales</taxon>
        <taxon>Flavobacteriaceae</taxon>
        <taxon>Flavobacterium</taxon>
    </lineage>
</organism>
<proteinExistence type="predicted"/>